<accession>I3SM61</accession>
<dbReference type="PROSITE" id="PS50090">
    <property type="entry name" value="MYB_LIKE"/>
    <property type="match status" value="1"/>
</dbReference>
<evidence type="ECO:0000259" key="4">
    <source>
        <dbReference type="PROSITE" id="PS50090"/>
    </source>
</evidence>
<dbReference type="CDD" id="cd11660">
    <property type="entry name" value="SANT_TRF"/>
    <property type="match status" value="1"/>
</dbReference>
<comment type="subcellular location">
    <subcellularLocation>
        <location evidence="1">Nucleus</location>
    </subcellularLocation>
</comment>
<dbReference type="PROSITE" id="PS51294">
    <property type="entry name" value="HTH_MYB"/>
    <property type="match status" value="1"/>
</dbReference>
<dbReference type="EMBL" id="BT141559">
    <property type="protein sequence ID" value="AFK41353.1"/>
    <property type="molecule type" value="mRNA"/>
</dbReference>
<feature type="domain" description="HTH myb-type" evidence="5">
    <location>
        <begin position="1"/>
        <end position="53"/>
    </location>
</feature>
<evidence type="ECO:0000259" key="5">
    <source>
        <dbReference type="PROSITE" id="PS51294"/>
    </source>
</evidence>
<dbReference type="PANTHER" id="PTHR47122:SF5">
    <property type="entry name" value="TRF-LIKE 8"/>
    <property type="match status" value="1"/>
</dbReference>
<dbReference type="SUPFAM" id="SSF46689">
    <property type="entry name" value="Homeodomain-like"/>
    <property type="match status" value="1"/>
</dbReference>
<feature type="domain" description="Myb-like" evidence="4">
    <location>
        <begin position="1"/>
        <end position="49"/>
    </location>
</feature>
<dbReference type="Pfam" id="PF00249">
    <property type="entry name" value="Myb_DNA-binding"/>
    <property type="match status" value="1"/>
</dbReference>
<evidence type="ECO:0000256" key="1">
    <source>
        <dbReference type="ARBA" id="ARBA00004123"/>
    </source>
</evidence>
<organism evidence="6">
    <name type="scientific">Lotus japonicus</name>
    <name type="common">Lotus corniculatus var. japonicus</name>
    <dbReference type="NCBI Taxonomy" id="34305"/>
    <lineage>
        <taxon>Eukaryota</taxon>
        <taxon>Viridiplantae</taxon>
        <taxon>Streptophyta</taxon>
        <taxon>Embryophyta</taxon>
        <taxon>Tracheophyta</taxon>
        <taxon>Spermatophyta</taxon>
        <taxon>Magnoliopsida</taxon>
        <taxon>eudicotyledons</taxon>
        <taxon>Gunneridae</taxon>
        <taxon>Pentapetalae</taxon>
        <taxon>rosids</taxon>
        <taxon>fabids</taxon>
        <taxon>Fabales</taxon>
        <taxon>Fabaceae</taxon>
        <taxon>Papilionoideae</taxon>
        <taxon>50 kb inversion clade</taxon>
        <taxon>NPAAA clade</taxon>
        <taxon>Hologalegina</taxon>
        <taxon>robinioid clade</taxon>
        <taxon>Loteae</taxon>
        <taxon>Lotus</taxon>
    </lineage>
</organism>
<protein>
    <submittedName>
        <fullName evidence="6">Uncharacterized protein</fullName>
    </submittedName>
</protein>
<evidence type="ECO:0000256" key="2">
    <source>
        <dbReference type="ARBA" id="ARBA00023242"/>
    </source>
</evidence>
<dbReference type="Gene3D" id="1.10.246.220">
    <property type="match status" value="1"/>
</dbReference>
<dbReference type="PANTHER" id="PTHR47122">
    <property type="entry name" value="MYB-LIKE DNA-BINDING DOMAIN CONTAINING PROTEIN, EXPRESSED"/>
    <property type="match status" value="1"/>
</dbReference>
<evidence type="ECO:0000313" key="6">
    <source>
        <dbReference type="EMBL" id="AFK41353.1"/>
    </source>
</evidence>
<name>I3SM61_LOTJA</name>
<dbReference type="InterPro" id="IPR009057">
    <property type="entry name" value="Homeodomain-like_sf"/>
</dbReference>
<dbReference type="InterPro" id="IPR017930">
    <property type="entry name" value="Myb_dom"/>
</dbReference>
<feature type="compositionally biased region" description="Basic residues" evidence="3">
    <location>
        <begin position="120"/>
        <end position="129"/>
    </location>
</feature>
<dbReference type="SMART" id="SM00717">
    <property type="entry name" value="SANT"/>
    <property type="match status" value="1"/>
</dbReference>
<evidence type="ECO:0000256" key="3">
    <source>
        <dbReference type="SAM" id="MobiDB-lite"/>
    </source>
</evidence>
<dbReference type="GO" id="GO:0005634">
    <property type="term" value="C:nucleus"/>
    <property type="evidence" value="ECO:0007669"/>
    <property type="project" value="UniProtKB-SubCell"/>
</dbReference>
<dbReference type="InterPro" id="IPR001005">
    <property type="entry name" value="SANT/Myb"/>
</dbReference>
<sequence>MWTLSEVVNLVDGISEYGVGRWTDIKRCLFSSSSYRTPIDLRDKWRNLLRSSSAQKCSKKEAEENDDIALRPLPSNVARRVRELAKIHPYPRQRGSKKSGINRVGSVIASQNNRSSPISLRRRGVRMKK</sequence>
<reference evidence="6" key="1">
    <citation type="submission" date="2012-05" db="EMBL/GenBank/DDBJ databases">
        <authorList>
            <person name="Krishnakumar V."/>
            <person name="Cheung F."/>
            <person name="Xiao Y."/>
            <person name="Chan A."/>
            <person name="Moskal W.A."/>
            <person name="Town C.D."/>
        </authorList>
    </citation>
    <scope>NUCLEOTIDE SEQUENCE</scope>
</reference>
<keyword evidence="2" id="KW-0539">Nucleus</keyword>
<feature type="compositionally biased region" description="Polar residues" evidence="3">
    <location>
        <begin position="108"/>
        <end position="118"/>
    </location>
</feature>
<feature type="region of interest" description="Disordered" evidence="3">
    <location>
        <begin position="88"/>
        <end position="129"/>
    </location>
</feature>
<proteinExistence type="evidence at transcript level"/>
<dbReference type="AlphaFoldDB" id="I3SM61"/>